<dbReference type="PANTHER" id="PTHR37226:SF4">
    <property type="entry name" value="GOLGIN FAMILY A PROTEIN"/>
    <property type="match status" value="1"/>
</dbReference>
<organism evidence="2 3">
    <name type="scientific">Dioscorea cayennensis subsp. rotundata</name>
    <name type="common">White Guinea yam</name>
    <name type="synonym">Dioscorea rotundata</name>
    <dbReference type="NCBI Taxonomy" id="55577"/>
    <lineage>
        <taxon>Eukaryota</taxon>
        <taxon>Viridiplantae</taxon>
        <taxon>Streptophyta</taxon>
        <taxon>Embryophyta</taxon>
        <taxon>Tracheophyta</taxon>
        <taxon>Spermatophyta</taxon>
        <taxon>Magnoliopsida</taxon>
        <taxon>Liliopsida</taxon>
        <taxon>Dioscoreales</taxon>
        <taxon>Dioscoreaceae</taxon>
        <taxon>Dioscorea</taxon>
    </lineage>
</organism>
<feature type="coiled-coil region" evidence="1">
    <location>
        <begin position="6"/>
        <end position="40"/>
    </location>
</feature>
<evidence type="ECO:0000313" key="2">
    <source>
        <dbReference type="Proteomes" id="UP001515500"/>
    </source>
</evidence>
<dbReference type="AlphaFoldDB" id="A0AB40B412"/>
<accession>A0AB40B412</accession>
<sequence length="161" mass="19111">MGISNSKEEEDEGRELREKINELEDEVKEVKKRREKEALKYEHDLWLFACKEEEWKQDMAKMKMTLEVALEKWKKLYHEIKLELDHLILHTLLQGEKCSQGDSEYLIIEELQKELKAKEETVQALTSRLAAMENENIKKERDIDILRQSLKILSIGKNAEI</sequence>
<dbReference type="RefSeq" id="XP_039122001.1">
    <property type="nucleotide sequence ID" value="XM_039266067.1"/>
</dbReference>
<keyword evidence="2" id="KW-1185">Reference proteome</keyword>
<reference evidence="2" key="1">
    <citation type="submission" date="2025-05" db="UniProtKB">
        <authorList>
            <consortium name="RefSeq"/>
        </authorList>
    </citation>
    <scope>NUCLEOTIDE SEQUENCE [LARGE SCALE GENOMIC DNA]</scope>
</reference>
<protein>
    <submittedName>
        <fullName evidence="3">CAP-Gly domain-containing linker protein 1-like</fullName>
    </submittedName>
</protein>
<dbReference type="Proteomes" id="UP001515500">
    <property type="component" value="Chromosome 1"/>
</dbReference>
<dbReference type="PANTHER" id="PTHR37226">
    <property type="entry name" value="GOLGIN FAMILY A PROTEIN"/>
    <property type="match status" value="1"/>
</dbReference>
<gene>
    <name evidence="3" type="primary">LOC120258605</name>
</gene>
<keyword evidence="1" id="KW-0175">Coiled coil</keyword>
<name>A0AB40B412_DIOCR</name>
<feature type="coiled-coil region" evidence="1">
    <location>
        <begin position="108"/>
        <end position="149"/>
    </location>
</feature>
<reference evidence="3" key="2">
    <citation type="submission" date="2025-08" db="UniProtKB">
        <authorList>
            <consortium name="RefSeq"/>
        </authorList>
    </citation>
    <scope>IDENTIFICATION</scope>
</reference>
<proteinExistence type="predicted"/>
<evidence type="ECO:0000256" key="1">
    <source>
        <dbReference type="SAM" id="Coils"/>
    </source>
</evidence>
<dbReference type="GeneID" id="120258605"/>
<evidence type="ECO:0000313" key="3">
    <source>
        <dbReference type="RefSeq" id="XP_039122001.1"/>
    </source>
</evidence>